<keyword evidence="4" id="KW-0808">Transferase</keyword>
<comment type="similarity">
    <text evidence="2">Belongs to the choline/ethanolamine kinase family.</text>
</comment>
<dbReference type="GO" id="GO:0016301">
    <property type="term" value="F:kinase activity"/>
    <property type="evidence" value="ECO:0007669"/>
    <property type="project" value="UniProtKB-KW"/>
</dbReference>
<keyword evidence="4" id="KW-0418">Kinase</keyword>
<dbReference type="EMBL" id="BQNB010015233">
    <property type="protein sequence ID" value="GJT37566.1"/>
    <property type="molecule type" value="Genomic_DNA"/>
</dbReference>
<evidence type="ECO:0000313" key="5">
    <source>
        <dbReference type="Proteomes" id="UP001151760"/>
    </source>
</evidence>
<dbReference type="EC" id="2.7.1.82" evidence="3"/>
<dbReference type="Gene3D" id="3.90.1200.10">
    <property type="match status" value="1"/>
</dbReference>
<reference evidence="4" key="2">
    <citation type="submission" date="2022-01" db="EMBL/GenBank/DDBJ databases">
        <authorList>
            <person name="Yamashiro T."/>
            <person name="Shiraishi A."/>
            <person name="Satake H."/>
            <person name="Nakayama K."/>
        </authorList>
    </citation>
    <scope>NUCLEOTIDE SEQUENCE</scope>
</reference>
<keyword evidence="5" id="KW-1185">Reference proteome</keyword>
<dbReference type="InterPro" id="IPR011009">
    <property type="entry name" value="Kinase-like_dom_sf"/>
</dbReference>
<dbReference type="Proteomes" id="UP001151760">
    <property type="component" value="Unassembled WGS sequence"/>
</dbReference>
<dbReference type="PANTHER" id="PTHR22603:SF66">
    <property type="entry name" value="ETHANOLAMINE KINASE"/>
    <property type="match status" value="1"/>
</dbReference>
<dbReference type="PANTHER" id="PTHR22603">
    <property type="entry name" value="CHOLINE/ETHANOALAMINE KINASE"/>
    <property type="match status" value="1"/>
</dbReference>
<organism evidence="4 5">
    <name type="scientific">Tanacetum coccineum</name>
    <dbReference type="NCBI Taxonomy" id="301880"/>
    <lineage>
        <taxon>Eukaryota</taxon>
        <taxon>Viridiplantae</taxon>
        <taxon>Streptophyta</taxon>
        <taxon>Embryophyta</taxon>
        <taxon>Tracheophyta</taxon>
        <taxon>Spermatophyta</taxon>
        <taxon>Magnoliopsida</taxon>
        <taxon>eudicotyledons</taxon>
        <taxon>Gunneridae</taxon>
        <taxon>Pentapetalae</taxon>
        <taxon>asterids</taxon>
        <taxon>campanulids</taxon>
        <taxon>Asterales</taxon>
        <taxon>Asteraceae</taxon>
        <taxon>Asteroideae</taxon>
        <taxon>Anthemideae</taxon>
        <taxon>Anthemidinae</taxon>
        <taxon>Tanacetum</taxon>
    </lineage>
</organism>
<comment type="pathway">
    <text evidence="1">Phospholipid metabolism; phosphatidylethanolamine biosynthesis; phosphatidylethanolamine from ethanolamine: step 1/3.</text>
</comment>
<evidence type="ECO:0000256" key="2">
    <source>
        <dbReference type="ARBA" id="ARBA00038211"/>
    </source>
</evidence>
<dbReference type="Pfam" id="PF01633">
    <property type="entry name" value="Choline_kinase"/>
    <property type="match status" value="1"/>
</dbReference>
<name>A0ABQ5DE94_9ASTR</name>
<dbReference type="SUPFAM" id="SSF56112">
    <property type="entry name" value="Protein kinase-like (PK-like)"/>
    <property type="match status" value="1"/>
</dbReference>
<comment type="caution">
    <text evidence="4">The sequence shown here is derived from an EMBL/GenBank/DDBJ whole genome shotgun (WGS) entry which is preliminary data.</text>
</comment>
<evidence type="ECO:0000256" key="1">
    <source>
        <dbReference type="ARBA" id="ARBA00037883"/>
    </source>
</evidence>
<gene>
    <name evidence="4" type="ORF">Tco_0937431</name>
</gene>
<protein>
    <recommendedName>
        <fullName evidence="3">ethanolamine kinase</fullName>
        <ecNumber evidence="3">2.7.1.82</ecNumber>
    </recommendedName>
</protein>
<evidence type="ECO:0000313" key="4">
    <source>
        <dbReference type="EMBL" id="GJT37566.1"/>
    </source>
</evidence>
<proteinExistence type="inferred from homology"/>
<sequence length="269" mass="30737">MNYTKEDQSGQLTLKSSVIKFTAVKKSFKPKTQASEEEKKKTSITSNVSKSLRQRYDEDHSAWNTCSEWSMLADLVPSSVVYRKTIHRRKNITYLGSNLLLKLSVKEDDGNMVDATVRLPYSTFDILHRSAVGFGAKFMGVFENGMVQSFIHARTLEPLDFKKPKLAAKIAKQLFRFHQVEIPGSREPQLWNDIFKFYGRGASTLTFHDHEKQNKYATISFEEVHTELMKLKELTGPRDAPVVFAHNDLLSGNLMLNDEGIFVPNSTYF</sequence>
<accession>A0ABQ5DE94</accession>
<evidence type="ECO:0000256" key="3">
    <source>
        <dbReference type="ARBA" id="ARBA00038874"/>
    </source>
</evidence>
<reference evidence="4" key="1">
    <citation type="journal article" date="2022" name="Int. J. Mol. Sci.">
        <title>Draft Genome of Tanacetum Coccineum: Genomic Comparison of Closely Related Tanacetum-Family Plants.</title>
        <authorList>
            <person name="Yamashiro T."/>
            <person name="Shiraishi A."/>
            <person name="Nakayama K."/>
            <person name="Satake H."/>
        </authorList>
    </citation>
    <scope>NUCLEOTIDE SEQUENCE</scope>
</reference>